<dbReference type="Pfam" id="PF00134">
    <property type="entry name" value="Cyclin_N"/>
    <property type="match status" value="1"/>
</dbReference>
<feature type="domain" description="Cyclin C-terminal" evidence="7">
    <location>
        <begin position="385"/>
        <end position="502"/>
    </location>
</feature>
<evidence type="ECO:0000313" key="9">
    <source>
        <dbReference type="Proteomes" id="UP000675881"/>
    </source>
</evidence>
<dbReference type="CDD" id="cd20505">
    <property type="entry name" value="CYCLIN_CCNA_rpt2"/>
    <property type="match status" value="1"/>
</dbReference>
<proteinExistence type="inferred from homology"/>
<evidence type="ECO:0000256" key="4">
    <source>
        <dbReference type="RuleBase" id="RU000383"/>
    </source>
</evidence>
<dbReference type="PANTHER" id="PTHR10177">
    <property type="entry name" value="CYCLINS"/>
    <property type="match status" value="1"/>
</dbReference>
<keyword evidence="9" id="KW-1185">Reference proteome</keyword>
<keyword evidence="1" id="KW-0132">Cell division</keyword>
<evidence type="ECO:0000256" key="5">
    <source>
        <dbReference type="SAM" id="MobiDB-lite"/>
    </source>
</evidence>
<dbReference type="OrthoDB" id="5590282at2759"/>
<dbReference type="InterPro" id="IPR006671">
    <property type="entry name" value="Cyclin_N"/>
</dbReference>
<keyword evidence="2 4" id="KW-0195">Cyclin</keyword>
<dbReference type="Gene3D" id="1.10.472.10">
    <property type="entry name" value="Cyclin-like"/>
    <property type="match status" value="2"/>
</dbReference>
<comment type="similarity">
    <text evidence="4">Belongs to the cyclin family.</text>
</comment>
<evidence type="ECO:0000313" key="8">
    <source>
        <dbReference type="EMBL" id="CAF2986399.1"/>
    </source>
</evidence>
<evidence type="ECO:0000259" key="6">
    <source>
        <dbReference type="SMART" id="SM00385"/>
    </source>
</evidence>
<dbReference type="Pfam" id="PF02984">
    <property type="entry name" value="Cyclin_C"/>
    <property type="match status" value="1"/>
</dbReference>
<reference evidence="8" key="1">
    <citation type="submission" date="2021-02" db="EMBL/GenBank/DDBJ databases">
        <authorList>
            <person name="Bekaert M."/>
        </authorList>
    </citation>
    <scope>NUCLEOTIDE SEQUENCE</scope>
    <source>
        <strain evidence="8">IoA-00</strain>
    </source>
</reference>
<sequence length="506" mass="57107">MSPTDSQHDALDLKVTKIGNPFPLIYILQNDGVKRYFTENMAGRDMRVIRGISIRPPLLLTIPPSFYHGGDIVFIIKSAPECTDTRQNKMATLRHSSNQENNGGGPSNKISAGPIIRQGGRAVLGDLSNKSSVPCVSKEPLKPQAFTIYQDDKESFGGAGSCASLSSASKRTRSRAPLKEVDFWADKVAKLPLIQPPPSMTTTTHYNPESSISSQSEDDGAESMILDTSLSGDNWKINRVPPVSYSQVIEIQEYTLDIFHYLKGTESKLMPKWNYMTKQPDITFTMRSILVDWLVEVAEEYNLCTETLYLSVNYIDRFLSYMSVQRAKLQLVGTACMFIAAKYEEIYPPEVNEFTYITDDTYSKKQVLRMEHLVLKVLGFDLTMPTAYFFVNQFSKLSKSSEQVTFLGQYLSELTLLDGERYLVYTPSIVGAASLTLARHTCKLTPWPQEMEEITGYRVEDFQSCLVNLHKTFTDAPKSQQQAMREKYKQDKYKNVSEMTPLPISS</sequence>
<feature type="domain" description="Cyclin-like" evidence="6">
    <location>
        <begin position="292"/>
        <end position="376"/>
    </location>
</feature>
<feature type="region of interest" description="Disordered" evidence="5">
    <location>
        <begin position="194"/>
        <end position="220"/>
    </location>
</feature>
<gene>
    <name evidence="8" type="ORF">LSAA_11503</name>
</gene>
<dbReference type="CDD" id="cd20504">
    <property type="entry name" value="CYCLIN_CCNA_rpt1"/>
    <property type="match status" value="1"/>
</dbReference>
<organism evidence="8 9">
    <name type="scientific">Lepeophtheirus salmonis</name>
    <name type="common">Salmon louse</name>
    <name type="synonym">Caligus salmonis</name>
    <dbReference type="NCBI Taxonomy" id="72036"/>
    <lineage>
        <taxon>Eukaryota</taxon>
        <taxon>Metazoa</taxon>
        <taxon>Ecdysozoa</taxon>
        <taxon>Arthropoda</taxon>
        <taxon>Crustacea</taxon>
        <taxon>Multicrustacea</taxon>
        <taxon>Hexanauplia</taxon>
        <taxon>Copepoda</taxon>
        <taxon>Siphonostomatoida</taxon>
        <taxon>Caligidae</taxon>
        <taxon>Lepeophtheirus</taxon>
    </lineage>
</organism>
<keyword evidence="3" id="KW-0131">Cell cycle</keyword>
<name>A0A7R8HBI0_LEPSM</name>
<dbReference type="InterPro" id="IPR039361">
    <property type="entry name" value="Cyclin"/>
</dbReference>
<dbReference type="InterPro" id="IPR048258">
    <property type="entry name" value="Cyclins_cyclin-box"/>
</dbReference>
<evidence type="ECO:0000259" key="7">
    <source>
        <dbReference type="SMART" id="SM01332"/>
    </source>
</evidence>
<evidence type="ECO:0000256" key="1">
    <source>
        <dbReference type="ARBA" id="ARBA00022618"/>
    </source>
</evidence>
<protein>
    <submittedName>
        <fullName evidence="8">CCNA</fullName>
    </submittedName>
</protein>
<dbReference type="Proteomes" id="UP000675881">
    <property type="component" value="Chromosome 6"/>
</dbReference>
<dbReference type="SUPFAM" id="SSF47954">
    <property type="entry name" value="Cyclin-like"/>
    <property type="match status" value="2"/>
</dbReference>
<feature type="domain" description="Cyclin-like" evidence="6">
    <location>
        <begin position="389"/>
        <end position="471"/>
    </location>
</feature>
<evidence type="ECO:0000256" key="2">
    <source>
        <dbReference type="ARBA" id="ARBA00023127"/>
    </source>
</evidence>
<dbReference type="PROSITE" id="PS00292">
    <property type="entry name" value="CYCLINS"/>
    <property type="match status" value="1"/>
</dbReference>
<dbReference type="InterPro" id="IPR004367">
    <property type="entry name" value="Cyclin_C-dom"/>
</dbReference>
<dbReference type="InterPro" id="IPR013763">
    <property type="entry name" value="Cyclin-like_dom"/>
</dbReference>
<dbReference type="SMART" id="SM00385">
    <property type="entry name" value="CYCLIN"/>
    <property type="match status" value="2"/>
</dbReference>
<feature type="compositionally biased region" description="Polar residues" evidence="5">
    <location>
        <begin position="200"/>
        <end position="215"/>
    </location>
</feature>
<dbReference type="InterPro" id="IPR036915">
    <property type="entry name" value="Cyclin-like_sf"/>
</dbReference>
<evidence type="ECO:0000256" key="3">
    <source>
        <dbReference type="ARBA" id="ARBA00023306"/>
    </source>
</evidence>
<dbReference type="FunFam" id="1.10.472.10:FF:000001">
    <property type="entry name" value="G2/mitotic-specific cyclin"/>
    <property type="match status" value="1"/>
</dbReference>
<accession>A0A7R8HBI0</accession>
<dbReference type="AlphaFoldDB" id="A0A7R8HBI0"/>
<dbReference type="GO" id="GO:0051301">
    <property type="term" value="P:cell division"/>
    <property type="evidence" value="ECO:0007669"/>
    <property type="project" value="UniProtKB-KW"/>
</dbReference>
<dbReference type="SMART" id="SM01332">
    <property type="entry name" value="Cyclin_C"/>
    <property type="match status" value="1"/>
</dbReference>
<dbReference type="GO" id="GO:0000278">
    <property type="term" value="P:mitotic cell cycle"/>
    <property type="evidence" value="ECO:0007669"/>
    <property type="project" value="UniProtKB-ARBA"/>
</dbReference>
<dbReference type="EMBL" id="HG994585">
    <property type="protein sequence ID" value="CAF2986399.1"/>
    <property type="molecule type" value="Genomic_DNA"/>
</dbReference>